<sequence length="138" mass="15578">MDETSIYLDFPTNYTYETKGSKRVKGVTCCGEKTRISAAVTGTAIGEKLPLMILVLRKTDIPNYQVPENLNTPKPTETTPTTPQTQSNSTIFIQKIPPAQSNETLRNANIREAKKRGRPILSLEEKIRRAEERKTKNR</sequence>
<dbReference type="EMBL" id="CAJNOC010000027">
    <property type="protein sequence ID" value="CAF0707856.1"/>
    <property type="molecule type" value="Genomic_DNA"/>
</dbReference>
<evidence type="ECO:0000313" key="3">
    <source>
        <dbReference type="Proteomes" id="UP000663879"/>
    </source>
</evidence>
<organism evidence="2 3">
    <name type="scientific">Brachionus calyciflorus</name>
    <dbReference type="NCBI Taxonomy" id="104777"/>
    <lineage>
        <taxon>Eukaryota</taxon>
        <taxon>Metazoa</taxon>
        <taxon>Spiralia</taxon>
        <taxon>Gnathifera</taxon>
        <taxon>Rotifera</taxon>
        <taxon>Eurotatoria</taxon>
        <taxon>Monogononta</taxon>
        <taxon>Pseudotrocha</taxon>
        <taxon>Ploima</taxon>
        <taxon>Brachionidae</taxon>
        <taxon>Brachionus</taxon>
    </lineage>
</organism>
<proteinExistence type="predicted"/>
<name>A0A813LYZ1_9BILA</name>
<dbReference type="Proteomes" id="UP000663879">
    <property type="component" value="Unassembled WGS sequence"/>
</dbReference>
<evidence type="ECO:0000313" key="2">
    <source>
        <dbReference type="EMBL" id="CAF0707856.1"/>
    </source>
</evidence>
<keyword evidence="3" id="KW-1185">Reference proteome</keyword>
<dbReference type="OrthoDB" id="128287at2759"/>
<comment type="caution">
    <text evidence="2">The sequence shown here is derived from an EMBL/GenBank/DDBJ whole genome shotgun (WGS) entry which is preliminary data.</text>
</comment>
<feature type="compositionally biased region" description="Low complexity" evidence="1">
    <location>
        <begin position="67"/>
        <end position="89"/>
    </location>
</feature>
<gene>
    <name evidence="2" type="ORF">OXX778_LOCUS538</name>
</gene>
<reference evidence="2" key="1">
    <citation type="submission" date="2021-02" db="EMBL/GenBank/DDBJ databases">
        <authorList>
            <person name="Nowell W R."/>
        </authorList>
    </citation>
    <scope>NUCLEOTIDE SEQUENCE</scope>
    <source>
        <strain evidence="2">Ploen Becks lab</strain>
    </source>
</reference>
<accession>A0A813LYZ1</accession>
<evidence type="ECO:0000256" key="1">
    <source>
        <dbReference type="SAM" id="MobiDB-lite"/>
    </source>
</evidence>
<dbReference type="AlphaFoldDB" id="A0A813LYZ1"/>
<protein>
    <submittedName>
        <fullName evidence="2">Uncharacterized protein</fullName>
    </submittedName>
</protein>
<feature type="compositionally biased region" description="Basic and acidic residues" evidence="1">
    <location>
        <begin position="123"/>
        <end position="138"/>
    </location>
</feature>
<feature type="region of interest" description="Disordered" evidence="1">
    <location>
        <begin position="112"/>
        <end position="138"/>
    </location>
</feature>
<feature type="region of interest" description="Disordered" evidence="1">
    <location>
        <begin position="65"/>
        <end position="89"/>
    </location>
</feature>